<dbReference type="PANTHER" id="PTHR24329:SF570">
    <property type="entry name" value="HOMEOBRAIN"/>
    <property type="match status" value="1"/>
</dbReference>
<dbReference type="PROSITE" id="PS00027">
    <property type="entry name" value="HOMEOBOX_1"/>
    <property type="match status" value="1"/>
</dbReference>
<protein>
    <recommendedName>
        <fullName evidence="9">Homeobox domain-containing protein</fullName>
    </recommendedName>
</protein>
<dbReference type="Proteomes" id="UP000801492">
    <property type="component" value="Unassembled WGS sequence"/>
</dbReference>
<feature type="region of interest" description="Disordered" evidence="8">
    <location>
        <begin position="164"/>
        <end position="192"/>
    </location>
</feature>
<dbReference type="InterPro" id="IPR009057">
    <property type="entry name" value="Homeodomain-like_sf"/>
</dbReference>
<dbReference type="Gene3D" id="1.10.10.60">
    <property type="entry name" value="Homeodomain-like"/>
    <property type="match status" value="1"/>
</dbReference>
<dbReference type="FunFam" id="1.10.10.60:FF:000102">
    <property type="entry name" value="Aristaless related homeobox"/>
    <property type="match status" value="1"/>
</dbReference>
<keyword evidence="11" id="KW-1185">Reference proteome</keyword>
<evidence type="ECO:0000256" key="6">
    <source>
        <dbReference type="PROSITE-ProRule" id="PRU00108"/>
    </source>
</evidence>
<feature type="domain" description="Homeobox" evidence="9">
    <location>
        <begin position="16"/>
        <end position="76"/>
    </location>
</feature>
<feature type="compositionally biased region" description="Polar residues" evidence="8">
    <location>
        <begin position="175"/>
        <end position="192"/>
    </location>
</feature>
<evidence type="ECO:0000313" key="10">
    <source>
        <dbReference type="EMBL" id="KAF2880849.1"/>
    </source>
</evidence>
<sequence>MLEGEGSEDVGETRPRKIRRSRTTFTTFQLHQLERAFEKTQYPDVFTREDLALRLDLSEARVQVWFQNRRAKWRKREKALGREVTPFMHPTDQPPGLSELALHAQLGLPPVSAEHFWPGLPFPPMFNPALGLPWAPKSPLTVPSFHALLSQYVLANGGMPQNSPMSFAIDERSRSVSPETASPSQMSPRRTSIETLRMRAQELTPNSSGQQQLHAKS</sequence>
<reference evidence="10" key="1">
    <citation type="submission" date="2019-08" db="EMBL/GenBank/DDBJ databases">
        <title>The genome of the North American firefly Photinus pyralis.</title>
        <authorList>
            <consortium name="Photinus pyralis genome working group"/>
            <person name="Fallon T.R."/>
            <person name="Sander Lower S.E."/>
            <person name="Weng J.-K."/>
        </authorList>
    </citation>
    <scope>NUCLEOTIDE SEQUENCE</scope>
    <source>
        <strain evidence="10">TRF0915ILg1</strain>
        <tissue evidence="10">Whole body</tissue>
    </source>
</reference>
<dbReference type="OrthoDB" id="6159439at2759"/>
<keyword evidence="5 6" id="KW-0539">Nucleus</keyword>
<dbReference type="InterPro" id="IPR017970">
    <property type="entry name" value="Homeobox_CS"/>
</dbReference>
<feature type="DNA-binding region" description="Homeobox" evidence="6">
    <location>
        <begin position="18"/>
        <end position="77"/>
    </location>
</feature>
<proteinExistence type="predicted"/>
<name>A0A8K0C7L0_IGNLU</name>
<evidence type="ECO:0000256" key="2">
    <source>
        <dbReference type="ARBA" id="ARBA00022473"/>
    </source>
</evidence>
<dbReference type="PROSITE" id="PS50071">
    <property type="entry name" value="HOMEOBOX_2"/>
    <property type="match status" value="1"/>
</dbReference>
<evidence type="ECO:0000256" key="7">
    <source>
        <dbReference type="RuleBase" id="RU000682"/>
    </source>
</evidence>
<evidence type="ECO:0000259" key="9">
    <source>
        <dbReference type="PROSITE" id="PS50071"/>
    </source>
</evidence>
<dbReference type="GO" id="GO:0000977">
    <property type="term" value="F:RNA polymerase II transcription regulatory region sequence-specific DNA binding"/>
    <property type="evidence" value="ECO:0007669"/>
    <property type="project" value="TreeGrafter"/>
</dbReference>
<keyword evidence="4 6" id="KW-0371">Homeobox</keyword>
<dbReference type="GO" id="GO:0000981">
    <property type="term" value="F:DNA-binding transcription factor activity, RNA polymerase II-specific"/>
    <property type="evidence" value="ECO:0007669"/>
    <property type="project" value="InterPro"/>
</dbReference>
<evidence type="ECO:0000256" key="5">
    <source>
        <dbReference type="ARBA" id="ARBA00023242"/>
    </source>
</evidence>
<evidence type="ECO:0000256" key="8">
    <source>
        <dbReference type="SAM" id="MobiDB-lite"/>
    </source>
</evidence>
<dbReference type="SMART" id="SM00389">
    <property type="entry name" value="HOX"/>
    <property type="match status" value="1"/>
</dbReference>
<dbReference type="InterPro" id="IPR001356">
    <property type="entry name" value="HD"/>
</dbReference>
<dbReference type="CDD" id="cd00086">
    <property type="entry name" value="homeodomain"/>
    <property type="match status" value="1"/>
</dbReference>
<dbReference type="GO" id="GO:0005634">
    <property type="term" value="C:nucleus"/>
    <property type="evidence" value="ECO:0007669"/>
    <property type="project" value="UniProtKB-SubCell"/>
</dbReference>
<comment type="subcellular location">
    <subcellularLocation>
        <location evidence="1 6 7">Nucleus</location>
    </subcellularLocation>
</comment>
<accession>A0A8K0C7L0</accession>
<evidence type="ECO:0000256" key="4">
    <source>
        <dbReference type="ARBA" id="ARBA00023155"/>
    </source>
</evidence>
<evidence type="ECO:0000313" key="11">
    <source>
        <dbReference type="Proteomes" id="UP000801492"/>
    </source>
</evidence>
<dbReference type="SUPFAM" id="SSF46689">
    <property type="entry name" value="Homeodomain-like"/>
    <property type="match status" value="1"/>
</dbReference>
<evidence type="ECO:0000256" key="3">
    <source>
        <dbReference type="ARBA" id="ARBA00023125"/>
    </source>
</evidence>
<dbReference type="EMBL" id="VTPC01090899">
    <property type="protein sequence ID" value="KAF2880849.1"/>
    <property type="molecule type" value="Genomic_DNA"/>
</dbReference>
<dbReference type="PANTHER" id="PTHR24329">
    <property type="entry name" value="HOMEOBOX PROTEIN ARISTALESS"/>
    <property type="match status" value="1"/>
</dbReference>
<evidence type="ECO:0000256" key="1">
    <source>
        <dbReference type="ARBA" id="ARBA00004123"/>
    </source>
</evidence>
<organism evidence="10 11">
    <name type="scientific">Ignelater luminosus</name>
    <name type="common">Cucubano</name>
    <name type="synonym">Pyrophorus luminosus</name>
    <dbReference type="NCBI Taxonomy" id="2038154"/>
    <lineage>
        <taxon>Eukaryota</taxon>
        <taxon>Metazoa</taxon>
        <taxon>Ecdysozoa</taxon>
        <taxon>Arthropoda</taxon>
        <taxon>Hexapoda</taxon>
        <taxon>Insecta</taxon>
        <taxon>Pterygota</taxon>
        <taxon>Neoptera</taxon>
        <taxon>Endopterygota</taxon>
        <taxon>Coleoptera</taxon>
        <taxon>Polyphaga</taxon>
        <taxon>Elateriformia</taxon>
        <taxon>Elateroidea</taxon>
        <taxon>Elateridae</taxon>
        <taxon>Agrypninae</taxon>
        <taxon>Pyrophorini</taxon>
        <taxon>Ignelater</taxon>
    </lineage>
</organism>
<keyword evidence="3 6" id="KW-0238">DNA-binding</keyword>
<comment type="caution">
    <text evidence="10">The sequence shown here is derived from an EMBL/GenBank/DDBJ whole genome shotgun (WGS) entry which is preliminary data.</text>
</comment>
<gene>
    <name evidence="10" type="ORF">ILUMI_25318</name>
</gene>
<dbReference type="AlphaFoldDB" id="A0A8K0C7L0"/>
<keyword evidence="2" id="KW-0217">Developmental protein</keyword>
<dbReference type="InterPro" id="IPR050649">
    <property type="entry name" value="Paired_Homeobox_TFs"/>
</dbReference>
<dbReference type="Pfam" id="PF00046">
    <property type="entry name" value="Homeodomain"/>
    <property type="match status" value="1"/>
</dbReference>